<evidence type="ECO:0000313" key="4">
    <source>
        <dbReference type="Proteomes" id="UP000272729"/>
    </source>
</evidence>
<dbReference type="Gene3D" id="3.40.50.1820">
    <property type="entry name" value="alpha/beta hydrolase"/>
    <property type="match status" value="1"/>
</dbReference>
<feature type="domain" description="DUF7379" evidence="2">
    <location>
        <begin position="217"/>
        <end position="295"/>
    </location>
</feature>
<organism evidence="3 4">
    <name type="scientific">Saccharothrix variisporea</name>
    <dbReference type="NCBI Taxonomy" id="543527"/>
    <lineage>
        <taxon>Bacteria</taxon>
        <taxon>Bacillati</taxon>
        <taxon>Actinomycetota</taxon>
        <taxon>Actinomycetes</taxon>
        <taxon>Pseudonocardiales</taxon>
        <taxon>Pseudonocardiaceae</taxon>
        <taxon>Saccharothrix</taxon>
    </lineage>
</organism>
<sequence>MTDFTLRGRPVVDQADDDFAELYGDDVGYAVRGEVQVAGTGRGDTESVTLSGEDDDVVEVEDTDGVVHFYRAATLVSRAEAGRRGDVTAFLDERTRDGGSRLAAVRRVKTKLPEDVRLAVRELDAATGPVLSRSGVLDSAQGVIAGRVAEVALDAAAKAAVRKLVDFIDAPTRADAPEDVWRRKPKPRGVYSVGVDLHLAPGDLLTAPPASGSDPYLVLVHGTFSHTEAAFGKLRGTPEWARIVERYQGRVLALEHATLGLTPAQNALLAVPHLPDAPLHLVTHSRGGLVGEVLSYAATHEPVLAAYEGVDHPDVDALPRLRRALEGRQVRVQRFARVACPAMGTTLASGRIDKWASFLFNVFHLVPVLRETGIAALIKKFLLTVLEQRIDPRVMPGMEAQMPESPFLRTLLAAPPLDDGLGAIAGDAQGRGLLSKLLVRGADLFYGEDHDLVVPTSSMSGGAARVRSRCTSFQGARVNHGSYFANEDSRQALETWLAGDDAAAFETPPPPHWPVRRGEDRVSGEVLVVPDLLGSTLVHGGTPLWPDPARLVAHGPGKVLGGRDGEPGGLVPNYALLTSALASRYAVAEWPFDPRRDLDDLAGELAVRLDTGSPVHVVAHGAGALVLLAALRSVGDRWHAAGGRAVLLGPPLQGSWLVRARLAGKDEFTAAVALLDHRADAATVGSWFETWPLLRALDPDAADARAALTPGSWTGITAVYGSAERTVCGSRDDVFRVSADGDGFTCRPGGAAPGPVTWYALVPHADLPADPDTAAAVLDLLAGRTPGRLLRSPTARSGVDGELADARGLLVLPTADHLVRTAWGGGRRSTARRKALRVGVVHGDLRWAGGAVLVGHQDGTPISGAEQALDACLGGALERRVAFRQYPGRLGTCEVFGAVDGPCGVVIGLGDAGDLTPGALIAGVTGGALKLAARHEDRAPRGATEVPVSVSAVLIGTALVPPMPVDNAVTAIIAGVRQANRRLEDLRSPVRFDELKIVELYEERAIQATKAAVRLAQTLDSDSGEVVVERRLLDGVDGKPGAPAPYREGVWRTVRIVAEGSDRGDRLGALSFTSIGRSARAEQRVNSAQRKLLDALVAEAIADHQPDEQLYNTLYELLVPNALKGQGYGSENLLLVVDEQAGSLPLEMLASRTHDQDVEPLAVEVGVIRRLETRSFAEATRPSSGHAALVIGDPAGTGLPRLPAAREEARRVEKLLKSRGYDVTAIIARDDDREDVVPILNALFRQEYRIVHIAGHGRYDPTDPSRSGVVIGPDIHLGALEIAKMRTTPDVVFLNCCHLGAMRRQPADEQRADLLASSISRQLVENGVRAVVAAGWAVDDEAAHEFATTFYSGLLSGSDLGAAALTARRVVHDRHRATNTWGAYQVYGPPAFRLDPAGDGVHHREELVARREFRDALADLRHRAGDAPDTVVGAIAAELRELVADVPAEWLGGGENAAIGDVWASLALYEQAVACYEAAQLDWADSGSVRSVEQLVNVRAKWAVELTRTPNPELPSPDALLGDAEKSAGLLLKMRETPERWALLGGVARRRAQCVARGKRKALTNALVEAREHYRKAVALHRERYGTVYYYPALNVVVLGWLAHQRDPEQPFDRAEAEKLVEESRQAAESVRRPDFWSRVTPADADFAQALVDGALDVDRIAAAYSAAFAQSSRRDRASVLDHVELVAHALPTSTDALGAAVSDLRTKLAEWTPE</sequence>
<dbReference type="InterPro" id="IPR024983">
    <property type="entry name" value="CHAT_dom"/>
</dbReference>
<evidence type="ECO:0000313" key="3">
    <source>
        <dbReference type="EMBL" id="RKT66914.1"/>
    </source>
</evidence>
<evidence type="ECO:0000259" key="1">
    <source>
        <dbReference type="Pfam" id="PF12770"/>
    </source>
</evidence>
<dbReference type="Pfam" id="PF20308">
    <property type="entry name" value="TPR-S"/>
    <property type="match status" value="1"/>
</dbReference>
<dbReference type="InterPro" id="IPR046880">
    <property type="entry name" value="TPR-S"/>
</dbReference>
<accession>A0A495X121</accession>
<dbReference type="InterPro" id="IPR029058">
    <property type="entry name" value="AB_hydrolase_fold"/>
</dbReference>
<dbReference type="Pfam" id="PF24096">
    <property type="entry name" value="DUF7379"/>
    <property type="match status" value="1"/>
</dbReference>
<dbReference type="OrthoDB" id="8871309at2"/>
<evidence type="ECO:0000259" key="2">
    <source>
        <dbReference type="Pfam" id="PF24096"/>
    </source>
</evidence>
<comment type="caution">
    <text evidence="3">The sequence shown here is derived from an EMBL/GenBank/DDBJ whole genome shotgun (WGS) entry which is preliminary data.</text>
</comment>
<dbReference type="RefSeq" id="WP_121216842.1">
    <property type="nucleotide sequence ID" value="NZ_JBIUBA010000011.1"/>
</dbReference>
<dbReference type="SUPFAM" id="SSF53474">
    <property type="entry name" value="alpha/beta-Hydrolases"/>
    <property type="match status" value="2"/>
</dbReference>
<dbReference type="SUPFAM" id="SSF52129">
    <property type="entry name" value="Caspase-like"/>
    <property type="match status" value="1"/>
</dbReference>
<dbReference type="Proteomes" id="UP000272729">
    <property type="component" value="Unassembled WGS sequence"/>
</dbReference>
<dbReference type="SUPFAM" id="SSF52949">
    <property type="entry name" value="Macro domain-like"/>
    <property type="match status" value="1"/>
</dbReference>
<dbReference type="InterPro" id="IPR029030">
    <property type="entry name" value="Caspase-like_dom_sf"/>
</dbReference>
<feature type="domain" description="CHAT" evidence="1">
    <location>
        <begin position="1109"/>
        <end position="1388"/>
    </location>
</feature>
<dbReference type="Pfam" id="PF12770">
    <property type="entry name" value="CHAT"/>
    <property type="match status" value="1"/>
</dbReference>
<dbReference type="InterPro" id="IPR043472">
    <property type="entry name" value="Macro_dom-like"/>
</dbReference>
<dbReference type="EMBL" id="RBXR01000001">
    <property type="protein sequence ID" value="RKT66914.1"/>
    <property type="molecule type" value="Genomic_DNA"/>
</dbReference>
<proteinExistence type="predicted"/>
<name>A0A495X121_9PSEU</name>
<keyword evidence="4" id="KW-1185">Reference proteome</keyword>
<dbReference type="InterPro" id="IPR055803">
    <property type="entry name" value="DUF7379"/>
</dbReference>
<protein>
    <submittedName>
        <fullName evidence="3">CHAT domain-containing protein</fullName>
    </submittedName>
</protein>
<reference evidence="3 4" key="1">
    <citation type="submission" date="2018-10" db="EMBL/GenBank/DDBJ databases">
        <title>Sequencing the genomes of 1000 actinobacteria strains.</title>
        <authorList>
            <person name="Klenk H.-P."/>
        </authorList>
    </citation>
    <scope>NUCLEOTIDE SEQUENCE [LARGE SCALE GENOMIC DNA]</scope>
    <source>
        <strain evidence="3 4">DSM 43911</strain>
    </source>
</reference>
<gene>
    <name evidence="3" type="ORF">DFJ66_0079</name>
</gene>